<feature type="transmembrane region" description="Helical" evidence="1">
    <location>
        <begin position="103"/>
        <end position="123"/>
    </location>
</feature>
<dbReference type="Proteomes" id="UP000515146">
    <property type="component" value="Unplaced"/>
</dbReference>
<keyword evidence="1" id="KW-0812">Transmembrane</keyword>
<dbReference type="InParanoid" id="A0A6P6Y1P5"/>
<gene>
    <name evidence="3" type="primary">LOC113792538</name>
</gene>
<reference evidence="3" key="1">
    <citation type="submission" date="2025-08" db="UniProtKB">
        <authorList>
            <consortium name="RefSeq"/>
        </authorList>
    </citation>
    <scope>IDENTIFICATION</scope>
    <source>
        <strain evidence="3">Airmid</strain>
    </source>
</reference>
<keyword evidence="1" id="KW-1133">Transmembrane helix</keyword>
<dbReference type="AlphaFoldDB" id="A0A6P6Y1P5"/>
<dbReference type="OrthoDB" id="6511920at2759"/>
<name>A0A6P6Y1P5_DERPT</name>
<evidence type="ECO:0000313" key="3">
    <source>
        <dbReference type="RefSeq" id="XP_027198239.1"/>
    </source>
</evidence>
<evidence type="ECO:0000313" key="2">
    <source>
        <dbReference type="Proteomes" id="UP000515146"/>
    </source>
</evidence>
<organism evidence="2 3">
    <name type="scientific">Dermatophagoides pteronyssinus</name>
    <name type="common">European house dust mite</name>
    <dbReference type="NCBI Taxonomy" id="6956"/>
    <lineage>
        <taxon>Eukaryota</taxon>
        <taxon>Metazoa</taxon>
        <taxon>Ecdysozoa</taxon>
        <taxon>Arthropoda</taxon>
        <taxon>Chelicerata</taxon>
        <taxon>Arachnida</taxon>
        <taxon>Acari</taxon>
        <taxon>Acariformes</taxon>
        <taxon>Sarcoptiformes</taxon>
        <taxon>Astigmata</taxon>
        <taxon>Psoroptidia</taxon>
        <taxon>Analgoidea</taxon>
        <taxon>Pyroglyphidae</taxon>
        <taxon>Dermatophagoidinae</taxon>
        <taxon>Dermatophagoides</taxon>
    </lineage>
</organism>
<evidence type="ECO:0000256" key="1">
    <source>
        <dbReference type="SAM" id="Phobius"/>
    </source>
</evidence>
<feature type="non-terminal residue" evidence="3">
    <location>
        <position position="1"/>
    </location>
</feature>
<accession>A0A6P6Y1P5</accession>
<keyword evidence="2" id="KW-1185">Reference proteome</keyword>
<feature type="transmembrane region" description="Helical" evidence="1">
    <location>
        <begin position="18"/>
        <end position="41"/>
    </location>
</feature>
<keyword evidence="1" id="KW-0472">Membrane</keyword>
<dbReference type="RefSeq" id="XP_027198239.1">
    <property type="nucleotide sequence ID" value="XM_027342438.1"/>
</dbReference>
<sequence>CYLLIFVVCKTITWKVQYLAGSIIAEQFICIFGIHLFFATANRQFQKPSFRFMSILAEQHQHFNRHIDLANRLKIIHYGQNFHSKNKYGFTYGKLELISMNEFVKYSLLYSQLFMFLYIHIVLRRS</sequence>
<dbReference type="KEGG" id="dpte:113792538"/>
<proteinExistence type="predicted"/>
<protein>
    <submittedName>
        <fullName evidence="3">Uncharacterized protein LOC113792538</fullName>
    </submittedName>
</protein>